<dbReference type="OrthoDB" id="5849009at2759"/>
<feature type="coiled-coil region" evidence="1">
    <location>
        <begin position="146"/>
        <end position="247"/>
    </location>
</feature>
<protein>
    <submittedName>
        <fullName evidence="3">Uncharacterized protein</fullName>
    </submittedName>
</protein>
<feature type="compositionally biased region" description="Polar residues" evidence="2">
    <location>
        <begin position="517"/>
        <end position="540"/>
    </location>
</feature>
<dbReference type="STRING" id="6265.A0A0B2UT67"/>
<sequence length="540" mass="61481">MDPLEPTSTRSRYCETCNQLANDLNKIRDLDKAQRKAFSTSVASSCGSSVPQPKDVHLSKEVDLLKEKLKKQTEEAKQELQRYNANEELIRKQRDMVCAEYDRVLKRCEALEVELSKRRQAELSRQQQQAVGFDVVGVNEANIPTNDALRAELRKAYGRIKILETELAAEKNGDVAGDISANSHLTILRSNMQQLEQCKRNCERRLADQEETLRQLESDIALLMDEKADLKRRCAHLERLSNEAVAENTKHLKAIHELRFELTCAQEKESASTRAHLAEIETYQRLLKQKEAERAMFIEQLREDVQPVHLDDSSPIIEQEGSLERQRLVEVKEQLENLTAENEKLTSEMDRLKSDLSSTGTQLRCKQEELEREIAQNNVLQQQLADAQKLISEKDAQLLEANNQLKVLDLNLVKLETELANANDHLEAERESNATLKNAVDEFEELLREKTDELVASNIESQRANSDAQRHKETVFDLETKLALQGRELRNTRAKLLDLKTKIKRLEREAAELSPRSAPSTGRTTASSMLTKSPSASPSL</sequence>
<feature type="coiled-coil region" evidence="1">
    <location>
        <begin position="328"/>
        <end position="460"/>
    </location>
</feature>
<feature type="coiled-coil region" evidence="1">
    <location>
        <begin position="273"/>
        <end position="300"/>
    </location>
</feature>
<keyword evidence="4" id="KW-1185">Reference proteome</keyword>
<evidence type="ECO:0000256" key="1">
    <source>
        <dbReference type="SAM" id="Coils"/>
    </source>
</evidence>
<reference evidence="3 4" key="1">
    <citation type="submission" date="2014-11" db="EMBL/GenBank/DDBJ databases">
        <title>Genetic blueprint of the zoonotic pathogen Toxocara canis.</title>
        <authorList>
            <person name="Zhu X.-Q."/>
            <person name="Korhonen P.K."/>
            <person name="Cai H."/>
            <person name="Young N.D."/>
            <person name="Nejsum P."/>
            <person name="von Samson-Himmelstjerna G."/>
            <person name="Boag P.R."/>
            <person name="Tan P."/>
            <person name="Li Q."/>
            <person name="Min J."/>
            <person name="Yang Y."/>
            <person name="Wang X."/>
            <person name="Fang X."/>
            <person name="Hall R.S."/>
            <person name="Hofmann A."/>
            <person name="Sternberg P.W."/>
            <person name="Jex A.R."/>
            <person name="Gasser R.B."/>
        </authorList>
    </citation>
    <scope>NUCLEOTIDE SEQUENCE [LARGE SCALE GENOMIC DNA]</scope>
    <source>
        <strain evidence="3">PN_DK_2014</strain>
    </source>
</reference>
<dbReference type="EMBL" id="JPKZ01002949">
    <property type="protein sequence ID" value="KHN74221.1"/>
    <property type="molecule type" value="Genomic_DNA"/>
</dbReference>
<accession>A0A0B2UT67</accession>
<dbReference type="Proteomes" id="UP000031036">
    <property type="component" value="Unassembled WGS sequence"/>
</dbReference>
<feature type="coiled-coil region" evidence="1">
    <location>
        <begin position="59"/>
        <end position="93"/>
    </location>
</feature>
<evidence type="ECO:0000256" key="2">
    <source>
        <dbReference type="SAM" id="MobiDB-lite"/>
    </source>
</evidence>
<evidence type="ECO:0000313" key="4">
    <source>
        <dbReference type="Proteomes" id="UP000031036"/>
    </source>
</evidence>
<feature type="region of interest" description="Disordered" evidence="2">
    <location>
        <begin position="508"/>
        <end position="540"/>
    </location>
</feature>
<gene>
    <name evidence="3" type="ORF">Tcan_18087</name>
</gene>
<proteinExistence type="predicted"/>
<organism evidence="3 4">
    <name type="scientific">Toxocara canis</name>
    <name type="common">Canine roundworm</name>
    <dbReference type="NCBI Taxonomy" id="6265"/>
    <lineage>
        <taxon>Eukaryota</taxon>
        <taxon>Metazoa</taxon>
        <taxon>Ecdysozoa</taxon>
        <taxon>Nematoda</taxon>
        <taxon>Chromadorea</taxon>
        <taxon>Rhabditida</taxon>
        <taxon>Spirurina</taxon>
        <taxon>Ascaridomorpha</taxon>
        <taxon>Ascaridoidea</taxon>
        <taxon>Toxocaridae</taxon>
        <taxon>Toxocara</taxon>
    </lineage>
</organism>
<keyword evidence="1" id="KW-0175">Coiled coil</keyword>
<name>A0A0B2UT67_TOXCA</name>
<dbReference type="AlphaFoldDB" id="A0A0B2UT67"/>
<comment type="caution">
    <text evidence="3">The sequence shown here is derived from an EMBL/GenBank/DDBJ whole genome shotgun (WGS) entry which is preliminary data.</text>
</comment>
<evidence type="ECO:0000313" key="3">
    <source>
        <dbReference type="EMBL" id="KHN74221.1"/>
    </source>
</evidence>